<evidence type="ECO:0000256" key="1">
    <source>
        <dbReference type="SAM" id="SignalP"/>
    </source>
</evidence>
<evidence type="ECO:0000313" key="2">
    <source>
        <dbReference type="EMBL" id="ANP72999.1"/>
    </source>
</evidence>
<dbReference type="InterPro" id="IPR023346">
    <property type="entry name" value="Lysozyme-like_dom_sf"/>
</dbReference>
<sequence precursor="true">MVRPRSRGHAALSLFAFSAAAAFVLVTVVDPYSGATASPYFQVPGATSDRYQGAAAQSLLVASSVENTVIVDGYTVTEPEPEPAPVVIAPASSSSSSSYSAAAAAVPDPGSAQAYAYGAVAARGWGEDQYSCLVSLWNKESGWRVNAANPSGAYGIPQALPGSKMSSAGSDWETSAATQIEWGLGYISGRYGTPCGAWGHSVDVGWY</sequence>
<protein>
    <recommendedName>
        <fullName evidence="4">Lytic transglycosylase domain-containing protein</fullName>
    </recommendedName>
</protein>
<dbReference type="STRING" id="670052.PA27867_2047"/>
<evidence type="ECO:0008006" key="4">
    <source>
        <dbReference type="Google" id="ProtNLM"/>
    </source>
</evidence>
<keyword evidence="1" id="KW-0732">Signal</keyword>
<gene>
    <name evidence="2" type="ORF">PA27867_2047</name>
</gene>
<dbReference type="AlphaFoldDB" id="A0A1B1BK01"/>
<evidence type="ECO:0000313" key="3">
    <source>
        <dbReference type="Proteomes" id="UP000092582"/>
    </source>
</evidence>
<dbReference type="SUPFAM" id="SSF53955">
    <property type="entry name" value="Lysozyme-like"/>
    <property type="match status" value="1"/>
</dbReference>
<dbReference type="RefSeq" id="WP_236900684.1">
    <property type="nucleotide sequence ID" value="NZ_CP016282.1"/>
</dbReference>
<proteinExistence type="predicted"/>
<accession>A0A1B1BK01</accession>
<feature type="signal peptide" evidence="1">
    <location>
        <begin position="1"/>
        <end position="21"/>
    </location>
</feature>
<dbReference type="EMBL" id="CP016282">
    <property type="protein sequence ID" value="ANP72999.1"/>
    <property type="molecule type" value="Genomic_DNA"/>
</dbReference>
<reference evidence="2 3" key="1">
    <citation type="submission" date="2016-06" db="EMBL/GenBank/DDBJ databases">
        <title>Genome sequencing of Cryobacterium arcticum PAMC 27867.</title>
        <authorList>
            <person name="Lee J."/>
            <person name="Kim O.-S."/>
        </authorList>
    </citation>
    <scope>NUCLEOTIDE SEQUENCE [LARGE SCALE GENOMIC DNA]</scope>
    <source>
        <strain evidence="2 3">PAMC 27867</strain>
    </source>
</reference>
<dbReference type="KEGG" id="cart:PA27867_2047"/>
<dbReference type="Proteomes" id="UP000092582">
    <property type="component" value="Chromosome 1"/>
</dbReference>
<organism evidence="2 3">
    <name type="scientific">Cryobacterium arcticum</name>
    <dbReference type="NCBI Taxonomy" id="670052"/>
    <lineage>
        <taxon>Bacteria</taxon>
        <taxon>Bacillati</taxon>
        <taxon>Actinomycetota</taxon>
        <taxon>Actinomycetes</taxon>
        <taxon>Micrococcales</taxon>
        <taxon>Microbacteriaceae</taxon>
        <taxon>Cryobacterium</taxon>
    </lineage>
</organism>
<feature type="chain" id="PRO_5039625754" description="Lytic transglycosylase domain-containing protein" evidence="1">
    <location>
        <begin position="22"/>
        <end position="207"/>
    </location>
</feature>
<keyword evidence="3" id="KW-1185">Reference proteome</keyword>
<dbReference type="PATRIC" id="fig|670052.7.peg.2107"/>
<name>A0A1B1BK01_9MICO</name>